<evidence type="ECO:0000256" key="3">
    <source>
        <dbReference type="ARBA" id="ARBA00023170"/>
    </source>
</evidence>
<dbReference type="SUPFAM" id="SSF48726">
    <property type="entry name" value="Immunoglobulin"/>
    <property type="match status" value="1"/>
</dbReference>
<keyword evidence="2" id="KW-1064">Adaptive immunity</keyword>
<dbReference type="InterPro" id="IPR036179">
    <property type="entry name" value="Ig-like_dom_sf"/>
</dbReference>
<name>A0AAV6HHM8_9TELE</name>
<dbReference type="CDD" id="cd00099">
    <property type="entry name" value="IgV"/>
    <property type="match status" value="1"/>
</dbReference>
<feature type="chain" id="PRO_5043675195" description="Immunoglobulin V-set domain-containing protein" evidence="5">
    <location>
        <begin position="18"/>
        <end position="143"/>
    </location>
</feature>
<reference evidence="7 8" key="1">
    <citation type="submission" date="2020-10" db="EMBL/GenBank/DDBJ databases">
        <title>Chromosome-scale genome assembly of the Allis shad, Alosa alosa.</title>
        <authorList>
            <person name="Margot Z."/>
            <person name="Christophe K."/>
            <person name="Cabau C."/>
            <person name="Louis A."/>
            <person name="Berthelot C."/>
            <person name="Parey E."/>
            <person name="Roest Crollius H."/>
            <person name="Montfort J."/>
            <person name="Robinson-Rechavi M."/>
            <person name="Bucao C."/>
            <person name="Bouchez O."/>
            <person name="Gislard M."/>
            <person name="Lluch J."/>
            <person name="Milhes M."/>
            <person name="Lampietro C."/>
            <person name="Lopez Roques C."/>
            <person name="Donnadieu C."/>
            <person name="Braasch I."/>
            <person name="Desvignes T."/>
            <person name="Postlethwait J."/>
            <person name="Bobe J."/>
            <person name="Guiguen Y."/>
        </authorList>
    </citation>
    <scope>NUCLEOTIDE SEQUENCE [LARGE SCALE GENOMIC DNA]</scope>
    <source>
        <strain evidence="7">M-15738</strain>
        <tissue evidence="7">Blood</tissue>
    </source>
</reference>
<evidence type="ECO:0000256" key="5">
    <source>
        <dbReference type="SAM" id="SignalP"/>
    </source>
</evidence>
<feature type="signal peptide" evidence="5">
    <location>
        <begin position="1"/>
        <end position="17"/>
    </location>
</feature>
<dbReference type="Gene3D" id="2.60.40.10">
    <property type="entry name" value="Immunoglobulins"/>
    <property type="match status" value="1"/>
</dbReference>
<dbReference type="Pfam" id="PF07686">
    <property type="entry name" value="V-set"/>
    <property type="match status" value="1"/>
</dbReference>
<dbReference type="InterPro" id="IPR013783">
    <property type="entry name" value="Ig-like_fold"/>
</dbReference>
<dbReference type="InterPro" id="IPR051287">
    <property type="entry name" value="TCR_variable_region"/>
</dbReference>
<keyword evidence="8" id="KW-1185">Reference proteome</keyword>
<evidence type="ECO:0000259" key="6">
    <source>
        <dbReference type="Pfam" id="PF07686"/>
    </source>
</evidence>
<dbReference type="EMBL" id="JADWDJ010000001">
    <property type="protein sequence ID" value="KAG5285575.1"/>
    <property type="molecule type" value="Genomic_DNA"/>
</dbReference>
<dbReference type="Proteomes" id="UP000823561">
    <property type="component" value="Chromosome 1"/>
</dbReference>
<accession>A0AAV6HHM8</accession>
<dbReference type="GO" id="GO:0002250">
    <property type="term" value="P:adaptive immune response"/>
    <property type="evidence" value="ECO:0007669"/>
    <property type="project" value="UniProtKB-KW"/>
</dbReference>
<evidence type="ECO:0000256" key="1">
    <source>
        <dbReference type="ARBA" id="ARBA00022729"/>
    </source>
</evidence>
<keyword evidence="4" id="KW-0393">Immunoglobulin domain</keyword>
<proteinExistence type="predicted"/>
<keyword evidence="1 5" id="KW-0732">Signal</keyword>
<evidence type="ECO:0000313" key="8">
    <source>
        <dbReference type="Proteomes" id="UP000823561"/>
    </source>
</evidence>
<dbReference type="PANTHER" id="PTHR19367:SF18">
    <property type="entry name" value="T CELL RECEPTOR ALPHA VARIABLE 16"/>
    <property type="match status" value="1"/>
</dbReference>
<keyword evidence="3" id="KW-0675">Receptor</keyword>
<evidence type="ECO:0000313" key="7">
    <source>
        <dbReference type="EMBL" id="KAG5285575.1"/>
    </source>
</evidence>
<keyword evidence="2" id="KW-0391">Immunity</keyword>
<protein>
    <recommendedName>
        <fullName evidence="6">Immunoglobulin V-set domain-containing protein</fullName>
    </recommendedName>
</protein>
<evidence type="ECO:0000256" key="4">
    <source>
        <dbReference type="ARBA" id="ARBA00023319"/>
    </source>
</evidence>
<feature type="domain" description="Immunoglobulin V-set" evidence="6">
    <location>
        <begin position="34"/>
        <end position="69"/>
    </location>
</feature>
<comment type="caution">
    <text evidence="7">The sequence shown here is derived from an EMBL/GenBank/DDBJ whole genome shotgun (WGS) entry which is preliminary data.</text>
</comment>
<gene>
    <name evidence="7" type="ORF">AALO_G00004960</name>
</gene>
<dbReference type="AlphaFoldDB" id="A0AAV6HHM8"/>
<dbReference type="PANTHER" id="PTHR19367">
    <property type="entry name" value="T-CELL RECEPTOR ALPHA CHAIN V REGION"/>
    <property type="match status" value="1"/>
</dbReference>
<dbReference type="InterPro" id="IPR013106">
    <property type="entry name" value="Ig_V-set"/>
</dbReference>
<sequence>MGKPLLLILIIITEIIADSIDPDRDRVSHPEGMKTVTLKCSYQTSSRDVYLYWYRQYPHQAPQWLLYKAYHCIEEDAGNNRLVEHPEELAAHIEGPQPPHIQVVHPPSFGIDSIQNQLLSILSVFTLRGKIKQQMWTLTCLGE</sequence>
<evidence type="ECO:0000256" key="2">
    <source>
        <dbReference type="ARBA" id="ARBA00023130"/>
    </source>
</evidence>
<organism evidence="7 8">
    <name type="scientific">Alosa alosa</name>
    <name type="common">allis shad</name>
    <dbReference type="NCBI Taxonomy" id="278164"/>
    <lineage>
        <taxon>Eukaryota</taxon>
        <taxon>Metazoa</taxon>
        <taxon>Chordata</taxon>
        <taxon>Craniata</taxon>
        <taxon>Vertebrata</taxon>
        <taxon>Euteleostomi</taxon>
        <taxon>Actinopterygii</taxon>
        <taxon>Neopterygii</taxon>
        <taxon>Teleostei</taxon>
        <taxon>Clupei</taxon>
        <taxon>Clupeiformes</taxon>
        <taxon>Clupeoidei</taxon>
        <taxon>Clupeidae</taxon>
        <taxon>Alosa</taxon>
    </lineage>
</organism>